<keyword evidence="2" id="KW-0472">Membrane</keyword>
<feature type="transmembrane region" description="Helical" evidence="2">
    <location>
        <begin position="7"/>
        <end position="28"/>
    </location>
</feature>
<dbReference type="Proteomes" id="UP000030023">
    <property type="component" value="Unassembled WGS sequence"/>
</dbReference>
<sequence length="212" mass="23020">MKNKSKITIILSFIIFFVVIIAVGAYAVQRTGFFNGVHRSSSSSANISSRSSNKKSSSSMSRSRNSSSALQSSSSNSASRTSQANVSWSSIDLNDQIAILVQVAFANKNGSPDQRFSFQNNYWSMTGSVNNGQINRYVPNTDSFSGISDLLSAKIVIDQGRILVTRPITAPFSMTLADAVSRFYNSNSRTYTSQIASKVVPPAKLDQMRSGK</sequence>
<keyword evidence="2" id="KW-1133">Transmembrane helix</keyword>
<feature type="region of interest" description="Disordered" evidence="1">
    <location>
        <begin position="38"/>
        <end position="79"/>
    </location>
</feature>
<comment type="caution">
    <text evidence="3">The sequence shown here is derived from an EMBL/GenBank/DDBJ whole genome shotgun (WGS) entry which is preliminary data.</text>
</comment>
<feature type="compositionally biased region" description="Low complexity" evidence="1">
    <location>
        <begin position="39"/>
        <end position="79"/>
    </location>
</feature>
<evidence type="ECO:0000256" key="2">
    <source>
        <dbReference type="SAM" id="Phobius"/>
    </source>
</evidence>
<accession>A0ABR4XPT7</accession>
<evidence type="ECO:0000313" key="4">
    <source>
        <dbReference type="Proteomes" id="UP000030023"/>
    </source>
</evidence>
<proteinExistence type="predicted"/>
<organism evidence="3 4">
    <name type="scientific">Oenococcus alcoholitolerans</name>
    <dbReference type="NCBI Taxonomy" id="931074"/>
    <lineage>
        <taxon>Bacteria</taxon>
        <taxon>Bacillati</taxon>
        <taxon>Bacillota</taxon>
        <taxon>Bacilli</taxon>
        <taxon>Lactobacillales</taxon>
        <taxon>Lactobacillaceae</taxon>
        <taxon>Oenococcus</taxon>
    </lineage>
</organism>
<dbReference type="EMBL" id="AXCV01000345">
    <property type="protein sequence ID" value="KGO29294.1"/>
    <property type="molecule type" value="Genomic_DNA"/>
</dbReference>
<gene>
    <name evidence="3" type="ORF">Q757_07000</name>
</gene>
<evidence type="ECO:0000313" key="3">
    <source>
        <dbReference type="EMBL" id="KGO29294.1"/>
    </source>
</evidence>
<keyword evidence="2" id="KW-0812">Transmembrane</keyword>
<keyword evidence="4" id="KW-1185">Reference proteome</keyword>
<reference evidence="3 4" key="1">
    <citation type="journal article" date="2014" name="Antonie Van Leeuwenhoek">
        <title>Oenococcus alcoholitolerans sp. nov., a lactic acid bacteria isolated from cachaca and ethanol fermentation processes.</title>
        <authorList>
            <person name="Badotti F."/>
            <person name="Moreira A.P."/>
            <person name="Tonon L.A."/>
            <person name="de Lucena B.T."/>
            <person name="Gomes Fde C."/>
            <person name="Kruger R."/>
            <person name="Thompson C.C."/>
            <person name="de Morais M.A.Jr."/>
            <person name="Rosa C.A."/>
            <person name="Thompson F.L."/>
        </authorList>
    </citation>
    <scope>NUCLEOTIDE SEQUENCE [LARGE SCALE GENOMIC DNA]</scope>
    <source>
        <strain evidence="3 4">UFRJ-M7.2.18</strain>
    </source>
</reference>
<protein>
    <submittedName>
        <fullName evidence="3">Uncharacterized protein</fullName>
    </submittedName>
</protein>
<evidence type="ECO:0000256" key="1">
    <source>
        <dbReference type="SAM" id="MobiDB-lite"/>
    </source>
</evidence>
<name>A0ABR4XPT7_9LACO</name>